<gene>
    <name evidence="8" type="ORF">SAMN05878443_1775</name>
</gene>
<feature type="transmembrane region" description="Helical" evidence="6">
    <location>
        <begin position="214"/>
        <end position="234"/>
    </location>
</feature>
<evidence type="ECO:0000256" key="5">
    <source>
        <dbReference type="SAM" id="MobiDB-lite"/>
    </source>
</evidence>
<proteinExistence type="predicted"/>
<dbReference type="InterPro" id="IPR027469">
    <property type="entry name" value="Cation_efflux_TMD_sf"/>
</dbReference>
<keyword evidence="9" id="KW-1185">Reference proteome</keyword>
<dbReference type="InterPro" id="IPR002524">
    <property type="entry name" value="Cation_efflux"/>
</dbReference>
<feature type="transmembrane region" description="Helical" evidence="6">
    <location>
        <begin position="179"/>
        <end position="202"/>
    </location>
</feature>
<dbReference type="eggNOG" id="COG1230">
    <property type="taxonomic scope" value="Bacteria"/>
</dbReference>
<reference evidence="9" key="1">
    <citation type="submission" date="2016-11" db="EMBL/GenBank/DDBJ databases">
        <authorList>
            <person name="Varghese N."/>
            <person name="Submissions S."/>
        </authorList>
    </citation>
    <scope>NUCLEOTIDE SEQUENCE [LARGE SCALE GENOMIC DNA]</scope>
    <source>
        <strain evidence="9">313</strain>
    </source>
</reference>
<keyword evidence="2 6" id="KW-0812">Transmembrane</keyword>
<dbReference type="Gene3D" id="3.30.70.100">
    <property type="match status" value="1"/>
</dbReference>
<dbReference type="STRING" id="28230.SAMN05878443_1775"/>
<dbReference type="SUPFAM" id="SSF161111">
    <property type="entry name" value="Cation efflux protein transmembrane domain-like"/>
    <property type="match status" value="1"/>
</dbReference>
<keyword evidence="3 6" id="KW-1133">Transmembrane helix</keyword>
<feature type="compositionally biased region" description="Basic and acidic residues" evidence="5">
    <location>
        <begin position="71"/>
        <end position="87"/>
    </location>
</feature>
<feature type="compositionally biased region" description="Basic residues" evidence="5">
    <location>
        <begin position="88"/>
        <end position="98"/>
    </location>
</feature>
<evidence type="ECO:0000313" key="8">
    <source>
        <dbReference type="EMBL" id="SIO17455.1"/>
    </source>
</evidence>
<dbReference type="PANTHER" id="PTHR11562:SF17">
    <property type="entry name" value="RE54080P-RELATED"/>
    <property type="match status" value="1"/>
</dbReference>
<evidence type="ECO:0000259" key="7">
    <source>
        <dbReference type="Pfam" id="PF01545"/>
    </source>
</evidence>
<organism evidence="8 9">
    <name type="scientific">Carnobacterium alterfunditum</name>
    <dbReference type="NCBI Taxonomy" id="28230"/>
    <lineage>
        <taxon>Bacteria</taxon>
        <taxon>Bacillati</taxon>
        <taxon>Bacillota</taxon>
        <taxon>Bacilli</taxon>
        <taxon>Lactobacillales</taxon>
        <taxon>Carnobacteriaceae</taxon>
        <taxon>Carnobacterium</taxon>
    </lineage>
</organism>
<keyword evidence="4 6" id="KW-0472">Membrane</keyword>
<dbReference type="PANTHER" id="PTHR11562">
    <property type="entry name" value="CATION EFFLUX PROTEIN/ ZINC TRANSPORTER"/>
    <property type="match status" value="1"/>
</dbReference>
<comment type="subcellular location">
    <subcellularLocation>
        <location evidence="1">Membrane</location>
        <topology evidence="1">Multi-pass membrane protein</topology>
    </subcellularLocation>
</comment>
<feature type="transmembrane region" description="Helical" evidence="6">
    <location>
        <begin position="114"/>
        <end position="136"/>
    </location>
</feature>
<feature type="domain" description="Cation efflux protein transmembrane" evidence="7">
    <location>
        <begin position="114"/>
        <end position="299"/>
    </location>
</feature>
<dbReference type="Gene3D" id="1.20.1510.10">
    <property type="entry name" value="Cation efflux protein transmembrane domain"/>
    <property type="match status" value="1"/>
</dbReference>
<dbReference type="SUPFAM" id="SSF55008">
    <property type="entry name" value="HMA, heavy metal-associated domain"/>
    <property type="match status" value="1"/>
</dbReference>
<dbReference type="NCBIfam" id="TIGR01297">
    <property type="entry name" value="CDF"/>
    <property type="match status" value="1"/>
</dbReference>
<dbReference type="Pfam" id="PF01545">
    <property type="entry name" value="Cation_efflux"/>
    <property type="match status" value="1"/>
</dbReference>
<dbReference type="InterPro" id="IPR058533">
    <property type="entry name" value="Cation_efflux_TM"/>
</dbReference>
<evidence type="ECO:0000256" key="3">
    <source>
        <dbReference type="ARBA" id="ARBA00022989"/>
    </source>
</evidence>
<name>A0A1N6HCS3_9LACT</name>
<dbReference type="GO" id="GO:0046872">
    <property type="term" value="F:metal ion binding"/>
    <property type="evidence" value="ECO:0007669"/>
    <property type="project" value="InterPro"/>
</dbReference>
<feature type="transmembrane region" description="Helical" evidence="6">
    <location>
        <begin position="246"/>
        <end position="264"/>
    </location>
</feature>
<dbReference type="AlphaFoldDB" id="A0A1N6HCS3"/>
<dbReference type="RefSeq" id="WP_245792796.1">
    <property type="nucleotide sequence ID" value="NZ_FSRN01000001.1"/>
</dbReference>
<evidence type="ECO:0000256" key="2">
    <source>
        <dbReference type="ARBA" id="ARBA00022692"/>
    </source>
</evidence>
<evidence type="ECO:0000313" key="9">
    <source>
        <dbReference type="Proteomes" id="UP000184758"/>
    </source>
</evidence>
<dbReference type="InterPro" id="IPR036163">
    <property type="entry name" value="HMA_dom_sf"/>
</dbReference>
<dbReference type="GO" id="GO:0005385">
    <property type="term" value="F:zinc ion transmembrane transporter activity"/>
    <property type="evidence" value="ECO:0007669"/>
    <property type="project" value="TreeGrafter"/>
</dbReference>
<protein>
    <submittedName>
        <fullName evidence="8">Cobalt-zinc-cadmium efflux system protein</fullName>
    </submittedName>
</protein>
<evidence type="ECO:0000256" key="6">
    <source>
        <dbReference type="SAM" id="Phobius"/>
    </source>
</evidence>
<dbReference type="Proteomes" id="UP000184758">
    <property type="component" value="Unassembled WGS sequence"/>
</dbReference>
<dbReference type="GO" id="GO:0005886">
    <property type="term" value="C:plasma membrane"/>
    <property type="evidence" value="ECO:0007669"/>
    <property type="project" value="TreeGrafter"/>
</dbReference>
<dbReference type="InterPro" id="IPR050681">
    <property type="entry name" value="CDF/SLC30A"/>
</dbReference>
<feature type="region of interest" description="Disordered" evidence="5">
    <location>
        <begin position="71"/>
        <end position="104"/>
    </location>
</feature>
<evidence type="ECO:0000256" key="1">
    <source>
        <dbReference type="ARBA" id="ARBA00004141"/>
    </source>
</evidence>
<accession>A0A1N6HCS3</accession>
<sequence>MNNYTVQGLHCANCTKIMEAKLHQLKNGDTIRLNYATSQIYLPEEIDLKAVKKILLSDKIQILENNASDRKSGFETEQDQHHSVREITKKHHHHHHSHDHPVTGSSKAVKNIKFVFILNLTFSVVEFILGALFNSAAILSDAVHDLGDSLSIGSALFFQKFSAKEANERYSFGHRRFSLLGALITSIILIGGSILVIMNSIPLLFDPQPVNSRGMFWLSIVAIGINGYAAWLISKGTSKNEKVLNLHMLEDVLGWVGVLIVSIALEYTNWFILDPILSLVIASYILSKAIPNFLESAAVFLEVVPTGVDMKALEDKIKLIPDVHAVSHLHMWSIDGEENALVVTVYLDSEDTQKQEQVKEDIRYLIKDANVTHSTIEIVVDEEFFIQ</sequence>
<dbReference type="EMBL" id="FSRN01000001">
    <property type="protein sequence ID" value="SIO17455.1"/>
    <property type="molecule type" value="Genomic_DNA"/>
</dbReference>
<evidence type="ECO:0000256" key="4">
    <source>
        <dbReference type="ARBA" id="ARBA00023136"/>
    </source>
</evidence>